<evidence type="ECO:0000256" key="1">
    <source>
        <dbReference type="ARBA" id="ARBA00022741"/>
    </source>
</evidence>
<dbReference type="GO" id="GO:0000725">
    <property type="term" value="P:recombinational repair"/>
    <property type="evidence" value="ECO:0007669"/>
    <property type="project" value="TreeGrafter"/>
</dbReference>
<dbReference type="PANTHER" id="PTHR11070">
    <property type="entry name" value="UVRD / RECB / PCRA DNA HELICASE FAMILY MEMBER"/>
    <property type="match status" value="1"/>
</dbReference>
<keyword evidence="4 5" id="KW-0067">ATP-binding</keyword>
<dbReference type="GO" id="GO:0005524">
    <property type="term" value="F:ATP binding"/>
    <property type="evidence" value="ECO:0007669"/>
    <property type="project" value="UniProtKB-UniRule"/>
</dbReference>
<dbReference type="InterPro" id="IPR027417">
    <property type="entry name" value="P-loop_NTPase"/>
</dbReference>
<dbReference type="Proteomes" id="UP001055025">
    <property type="component" value="Unassembled WGS sequence"/>
</dbReference>
<dbReference type="AlphaFoldDB" id="A0AAV5B7V0"/>
<dbReference type="PROSITE" id="PS51198">
    <property type="entry name" value="UVRD_HELICASE_ATP_BIND"/>
    <property type="match status" value="1"/>
</dbReference>
<dbReference type="Pfam" id="PF13538">
    <property type="entry name" value="UvrD_C_2"/>
    <property type="match status" value="1"/>
</dbReference>
<dbReference type="RefSeq" id="WP_135978617.1">
    <property type="nucleotide sequence ID" value="NZ_BQKC01000002.1"/>
</dbReference>
<dbReference type="GO" id="GO:0016787">
    <property type="term" value="F:hydrolase activity"/>
    <property type="evidence" value="ECO:0007669"/>
    <property type="project" value="UniProtKB-UniRule"/>
</dbReference>
<dbReference type="SUPFAM" id="SSF52540">
    <property type="entry name" value="P-loop containing nucleoside triphosphate hydrolases"/>
    <property type="match status" value="1"/>
</dbReference>
<evidence type="ECO:0000259" key="6">
    <source>
        <dbReference type="PROSITE" id="PS51198"/>
    </source>
</evidence>
<evidence type="ECO:0000256" key="5">
    <source>
        <dbReference type="PROSITE-ProRule" id="PRU00560"/>
    </source>
</evidence>
<organism evidence="7 8">
    <name type="scientific">Granulimonas faecalis</name>
    <dbReference type="NCBI Taxonomy" id="2894155"/>
    <lineage>
        <taxon>Bacteria</taxon>
        <taxon>Bacillati</taxon>
        <taxon>Actinomycetota</taxon>
        <taxon>Coriobacteriia</taxon>
        <taxon>Coriobacteriales</taxon>
        <taxon>Kribbibacteriaceae</taxon>
        <taxon>Granulimonas</taxon>
    </lineage>
</organism>
<gene>
    <name evidence="7" type="ORF">ATOP_19450</name>
</gene>
<name>A0AAV5B7V0_9ACTN</name>
<dbReference type="InterPro" id="IPR000212">
    <property type="entry name" value="DNA_helicase_UvrD/REP"/>
</dbReference>
<dbReference type="Pfam" id="PF13245">
    <property type="entry name" value="AAA_19"/>
    <property type="match status" value="1"/>
</dbReference>
<protein>
    <recommendedName>
        <fullName evidence="6">UvrD-like helicase ATP-binding domain-containing protein</fullName>
    </recommendedName>
</protein>
<dbReference type="EMBL" id="BQKC01000002">
    <property type="protein sequence ID" value="GJM56290.1"/>
    <property type="molecule type" value="Genomic_DNA"/>
</dbReference>
<dbReference type="PANTHER" id="PTHR11070:SF2">
    <property type="entry name" value="ATP-DEPENDENT DNA HELICASE SRS2"/>
    <property type="match status" value="1"/>
</dbReference>
<comment type="caution">
    <text evidence="7">The sequence shown here is derived from an EMBL/GenBank/DDBJ whole genome shotgun (WGS) entry which is preliminary data.</text>
</comment>
<dbReference type="GO" id="GO:0043138">
    <property type="term" value="F:3'-5' DNA helicase activity"/>
    <property type="evidence" value="ECO:0007669"/>
    <property type="project" value="TreeGrafter"/>
</dbReference>
<sequence>MHIDQRHGPDGALPPRVREALDAFAAARGSMGTVALPVPERPWTPTEEQLRCAQASGPATLVVAGAGCGKSSVVDMRLDALSAAGVEAASVLCLSFTNAAADHLRELHPGVQSQTVASWTKERFEGVAPGVALAPAETFANITQADPRLTRCADIVRQGTLGRRGAALSCVEEVTGDPDGILGALEEVGIADLVMQAAVVLAMNGRTGSGGISHVIVDEAQDNSAVDLLLVLSFCTAYGASLFIVGDACQSLYEFRDASPDTLLALASSGVFETLTLSTNFRSSPEVLRCANALLGVMESNRDSRIVLRCPEGTDTGSCSWVDYRHRRVHPLRKDVAGQVVRAAWEKATQTLAADGSVGLLAKTNAHADELAEAAREAWPWARVVRPGSPQKAPATVLSRYLAQFGDVVSLMEGPGLVPMVERHVIGHLGDLGCGEDRATASQVSAWASWAMSQGVSDMRGLTRSIAFFESSLSDETDGNPSVEEGPTVVCTTVHGAKGLEYDCVAVPLNALDTDEADLRCDYVALTRARRHLVAVGCVREPMAEEVGEAPLGSVRRACNSDDGDKGNR</sequence>
<evidence type="ECO:0000313" key="7">
    <source>
        <dbReference type="EMBL" id="GJM56290.1"/>
    </source>
</evidence>
<reference evidence="7" key="1">
    <citation type="journal article" date="2022" name="Int. J. Syst. Evol. Microbiol.">
        <title>Granulimonas faecalis gen. nov., sp. nov., and Leptogranulimonas caecicola gen. nov., sp. nov., novel lactate-producing Atopobiaceae bacteria isolated from mouse intestines, and an emended description of the family Atopobiaceae.</title>
        <authorList>
            <person name="Morinaga K."/>
            <person name="Kusada H."/>
            <person name="Sakamoto S."/>
            <person name="Murakami T."/>
            <person name="Toyoda A."/>
            <person name="Mori H."/>
            <person name="Meng X.Y."/>
            <person name="Takashino M."/>
            <person name="Murotomi K."/>
            <person name="Tamaki H."/>
        </authorList>
    </citation>
    <scope>NUCLEOTIDE SEQUENCE</scope>
    <source>
        <strain evidence="7">OPF53</strain>
    </source>
</reference>
<feature type="binding site" evidence="5">
    <location>
        <begin position="64"/>
        <end position="71"/>
    </location>
    <ligand>
        <name>ATP</name>
        <dbReference type="ChEBI" id="CHEBI:30616"/>
    </ligand>
</feature>
<proteinExistence type="predicted"/>
<keyword evidence="3 5" id="KW-0347">Helicase</keyword>
<dbReference type="InterPro" id="IPR014016">
    <property type="entry name" value="UvrD-like_ATP-bd"/>
</dbReference>
<dbReference type="GO" id="GO:0003677">
    <property type="term" value="F:DNA binding"/>
    <property type="evidence" value="ECO:0007669"/>
    <property type="project" value="InterPro"/>
</dbReference>
<evidence type="ECO:0000256" key="2">
    <source>
        <dbReference type="ARBA" id="ARBA00022801"/>
    </source>
</evidence>
<keyword evidence="1 5" id="KW-0547">Nucleotide-binding</keyword>
<evidence type="ECO:0000256" key="3">
    <source>
        <dbReference type="ARBA" id="ARBA00022806"/>
    </source>
</evidence>
<accession>A0AAV5B7V0</accession>
<evidence type="ECO:0000313" key="8">
    <source>
        <dbReference type="Proteomes" id="UP001055025"/>
    </source>
</evidence>
<keyword evidence="2 5" id="KW-0378">Hydrolase</keyword>
<dbReference type="InterPro" id="IPR027785">
    <property type="entry name" value="UvrD-like_helicase_C"/>
</dbReference>
<keyword evidence="8" id="KW-1185">Reference proteome</keyword>
<feature type="domain" description="UvrD-like helicase ATP-binding" evidence="6">
    <location>
        <begin position="43"/>
        <end position="284"/>
    </location>
</feature>
<evidence type="ECO:0000256" key="4">
    <source>
        <dbReference type="ARBA" id="ARBA00022840"/>
    </source>
</evidence>
<dbReference type="Gene3D" id="3.40.50.300">
    <property type="entry name" value="P-loop containing nucleotide triphosphate hydrolases"/>
    <property type="match status" value="3"/>
</dbReference>